<organism evidence="1 2">
    <name type="scientific">Giardia intestinalis (strain P15)</name>
    <name type="common">Giardia lamblia</name>
    <dbReference type="NCBI Taxonomy" id="658858"/>
    <lineage>
        <taxon>Eukaryota</taxon>
        <taxon>Metamonada</taxon>
        <taxon>Diplomonadida</taxon>
        <taxon>Hexamitidae</taxon>
        <taxon>Giardiinae</taxon>
        <taxon>Giardia</taxon>
    </lineage>
</organism>
<comment type="caution">
    <text evidence="1">The sequence shown here is derived from an EMBL/GenBank/DDBJ whole genome shotgun (WGS) entry which is preliminary data.</text>
</comment>
<dbReference type="OMA" id="FIECRES"/>
<dbReference type="VEuPathDB" id="GiardiaDB:GLP15_742"/>
<gene>
    <name evidence="1" type="ORF">GLP15_742</name>
</gene>
<sequence length="303" mass="33714">MKKLKMCMQTIRALAGALNVSLQFMRWQRTMMTCAYVAHTHPRSYNPDTNIDGIIECFIECRESLTESISVLEDSLAGLEESLHNECKDVLLLANHVVSSDNLLLDHFLISTGTEPTLISDELIIKDMLTPSDVSAYRTVRGPLSDIVTQYNLLRPPTSQPMLADLSKMNLTELAQQAHGAFSDLLHDLKAYATDYDVVNNSAETLLTQVCRLSKGELAALTAALRDRFSKVYNELPAPANSTDNMAICLRKLIVLASQLVCLDSPFPNDHDETRLHTVLERILTIEDTNKTILLALEPLLDG</sequence>
<dbReference type="EMBL" id="ACVC01000187">
    <property type="protein sequence ID" value="EFO62294.1"/>
    <property type="molecule type" value="Genomic_DNA"/>
</dbReference>
<dbReference type="AlphaFoldDB" id="E1F5H9"/>
<dbReference type="Proteomes" id="UP000008974">
    <property type="component" value="Unassembled WGS sequence"/>
</dbReference>
<name>E1F5H9_GIAIA</name>
<protein>
    <submittedName>
        <fullName evidence="1">Uncharacterized protein</fullName>
    </submittedName>
</protein>
<accession>E1F5H9</accession>
<proteinExistence type="predicted"/>
<evidence type="ECO:0000313" key="1">
    <source>
        <dbReference type="EMBL" id="EFO62294.1"/>
    </source>
</evidence>
<dbReference type="OrthoDB" id="10251215at2759"/>
<evidence type="ECO:0000313" key="2">
    <source>
        <dbReference type="Proteomes" id="UP000008974"/>
    </source>
</evidence>
<reference evidence="1 2" key="1">
    <citation type="journal article" date="2010" name="BMC Genomics">
        <title>Genome analysis and comparative genomics of a Giardia intestinalis assemblage E isolate.</title>
        <authorList>
            <person name="Jerlstrom-Hultqvist J."/>
            <person name="Franzen O."/>
            <person name="Ankarklev J."/>
            <person name="Xu F."/>
            <person name="Nohynkova E."/>
            <person name="Andersson J.O."/>
            <person name="Svard S.G."/>
            <person name="Andersson B."/>
        </authorList>
    </citation>
    <scope>NUCLEOTIDE SEQUENCE [LARGE SCALE GENOMIC DNA]</scope>
    <source>
        <strain evidence="1 2">P15</strain>
    </source>
</reference>